<accession>A0A9P4U296</accession>
<gene>
    <name evidence="2" type="ORF">EJ08DRAFT_694217</name>
</gene>
<comment type="caution">
    <text evidence="2">The sequence shown here is derived from an EMBL/GenBank/DDBJ whole genome shotgun (WGS) entry which is preliminary data.</text>
</comment>
<dbReference type="EMBL" id="MU007019">
    <property type="protein sequence ID" value="KAF2433732.1"/>
    <property type="molecule type" value="Genomic_DNA"/>
</dbReference>
<reference evidence="2" key="1">
    <citation type="journal article" date="2020" name="Stud. Mycol.">
        <title>101 Dothideomycetes genomes: a test case for predicting lifestyles and emergence of pathogens.</title>
        <authorList>
            <person name="Haridas S."/>
            <person name="Albert R."/>
            <person name="Binder M."/>
            <person name="Bloem J."/>
            <person name="Labutti K."/>
            <person name="Salamov A."/>
            <person name="Andreopoulos B."/>
            <person name="Baker S."/>
            <person name="Barry K."/>
            <person name="Bills G."/>
            <person name="Bluhm B."/>
            <person name="Cannon C."/>
            <person name="Castanera R."/>
            <person name="Culley D."/>
            <person name="Daum C."/>
            <person name="Ezra D."/>
            <person name="Gonzalez J."/>
            <person name="Henrissat B."/>
            <person name="Kuo A."/>
            <person name="Liang C."/>
            <person name="Lipzen A."/>
            <person name="Lutzoni F."/>
            <person name="Magnuson J."/>
            <person name="Mondo S."/>
            <person name="Nolan M."/>
            <person name="Ohm R."/>
            <person name="Pangilinan J."/>
            <person name="Park H.-J."/>
            <person name="Ramirez L."/>
            <person name="Alfaro M."/>
            <person name="Sun H."/>
            <person name="Tritt A."/>
            <person name="Yoshinaga Y."/>
            <person name="Zwiers L.-H."/>
            <person name="Turgeon B."/>
            <person name="Goodwin S."/>
            <person name="Spatafora J."/>
            <person name="Crous P."/>
            <person name="Grigoriev I."/>
        </authorList>
    </citation>
    <scope>NUCLEOTIDE SEQUENCE</scope>
    <source>
        <strain evidence="2">CBS 130266</strain>
    </source>
</reference>
<protein>
    <submittedName>
        <fullName evidence="2">Uncharacterized protein</fullName>
    </submittedName>
</protein>
<keyword evidence="3" id="KW-1185">Reference proteome</keyword>
<feature type="compositionally biased region" description="Acidic residues" evidence="1">
    <location>
        <begin position="96"/>
        <end position="112"/>
    </location>
</feature>
<proteinExistence type="predicted"/>
<evidence type="ECO:0000313" key="3">
    <source>
        <dbReference type="Proteomes" id="UP000800235"/>
    </source>
</evidence>
<sequence length="157" mass="17015">MGGTTTLKEELSGATTLEDNGRVELELRCIVGDMTAELLKEGMGGTTTLKEELRGATTLEDDGSIELELLCIVADRTTELLERMALLLLLDTGPITEEEDSTTPDIETDELAGLDVEGPTGEPEADGEMTILDKEITLEPPGRLPQDPYIDWQPTPQ</sequence>
<dbReference type="AlphaFoldDB" id="A0A9P4U296"/>
<feature type="region of interest" description="Disordered" evidence="1">
    <location>
        <begin position="96"/>
        <end position="157"/>
    </location>
</feature>
<organism evidence="2 3">
    <name type="scientific">Tothia fuscella</name>
    <dbReference type="NCBI Taxonomy" id="1048955"/>
    <lineage>
        <taxon>Eukaryota</taxon>
        <taxon>Fungi</taxon>
        <taxon>Dikarya</taxon>
        <taxon>Ascomycota</taxon>
        <taxon>Pezizomycotina</taxon>
        <taxon>Dothideomycetes</taxon>
        <taxon>Pleosporomycetidae</taxon>
        <taxon>Venturiales</taxon>
        <taxon>Cylindrosympodiaceae</taxon>
        <taxon>Tothia</taxon>
    </lineage>
</organism>
<evidence type="ECO:0000313" key="2">
    <source>
        <dbReference type="EMBL" id="KAF2433732.1"/>
    </source>
</evidence>
<name>A0A9P4U296_9PEZI</name>
<dbReference type="Proteomes" id="UP000800235">
    <property type="component" value="Unassembled WGS sequence"/>
</dbReference>
<evidence type="ECO:0000256" key="1">
    <source>
        <dbReference type="SAM" id="MobiDB-lite"/>
    </source>
</evidence>